<name>A0A9P9CZA4_9HYPO</name>
<comment type="caution">
    <text evidence="7">The sequence shown here is derived from an EMBL/GenBank/DDBJ whole genome shotgun (WGS) entry which is preliminary data.</text>
</comment>
<dbReference type="GO" id="GO:0005694">
    <property type="term" value="C:chromosome"/>
    <property type="evidence" value="ECO:0007669"/>
    <property type="project" value="TreeGrafter"/>
</dbReference>
<reference evidence="7" key="1">
    <citation type="journal article" date="2021" name="Nat. Commun.">
        <title>Genetic determinants of endophytism in the Arabidopsis root mycobiome.</title>
        <authorList>
            <person name="Mesny F."/>
            <person name="Miyauchi S."/>
            <person name="Thiergart T."/>
            <person name="Pickel B."/>
            <person name="Atanasova L."/>
            <person name="Karlsson M."/>
            <person name="Huettel B."/>
            <person name="Barry K.W."/>
            <person name="Haridas S."/>
            <person name="Chen C."/>
            <person name="Bauer D."/>
            <person name="Andreopoulos W."/>
            <person name="Pangilinan J."/>
            <person name="LaButti K."/>
            <person name="Riley R."/>
            <person name="Lipzen A."/>
            <person name="Clum A."/>
            <person name="Drula E."/>
            <person name="Henrissat B."/>
            <person name="Kohler A."/>
            <person name="Grigoriev I.V."/>
            <person name="Martin F.M."/>
            <person name="Hacquard S."/>
        </authorList>
    </citation>
    <scope>NUCLEOTIDE SEQUENCE</scope>
    <source>
        <strain evidence="7">MPI-CAGE-AT-0021</strain>
    </source>
</reference>
<proteinExistence type="inferred from homology"/>
<evidence type="ECO:0000256" key="5">
    <source>
        <dbReference type="ARBA" id="ARBA00034808"/>
    </source>
</evidence>
<feature type="region of interest" description="Disordered" evidence="6">
    <location>
        <begin position="393"/>
        <end position="434"/>
    </location>
</feature>
<evidence type="ECO:0000256" key="1">
    <source>
        <dbReference type="ARBA" id="ARBA00005446"/>
    </source>
</evidence>
<dbReference type="PANTHER" id="PTHR13710">
    <property type="entry name" value="DNA HELICASE RECQ FAMILY MEMBER"/>
    <property type="match status" value="1"/>
</dbReference>
<evidence type="ECO:0000313" key="7">
    <source>
        <dbReference type="EMBL" id="KAH7109571.1"/>
    </source>
</evidence>
<dbReference type="PANTHER" id="PTHR13710:SF105">
    <property type="entry name" value="ATP-DEPENDENT DNA HELICASE Q1"/>
    <property type="match status" value="1"/>
</dbReference>
<dbReference type="EMBL" id="JAGMUU010000070">
    <property type="protein sequence ID" value="KAH7109571.1"/>
    <property type="molecule type" value="Genomic_DNA"/>
</dbReference>
<dbReference type="GO" id="GO:0005737">
    <property type="term" value="C:cytoplasm"/>
    <property type="evidence" value="ECO:0007669"/>
    <property type="project" value="TreeGrafter"/>
</dbReference>
<dbReference type="SUPFAM" id="SSF52540">
    <property type="entry name" value="P-loop containing nucleoside triphosphate hydrolases"/>
    <property type="match status" value="1"/>
</dbReference>
<dbReference type="Proteomes" id="UP000717696">
    <property type="component" value="Unassembled WGS sequence"/>
</dbReference>
<organism evidence="7 8">
    <name type="scientific">Dactylonectria estremocensis</name>
    <dbReference type="NCBI Taxonomy" id="1079267"/>
    <lineage>
        <taxon>Eukaryota</taxon>
        <taxon>Fungi</taxon>
        <taxon>Dikarya</taxon>
        <taxon>Ascomycota</taxon>
        <taxon>Pezizomycotina</taxon>
        <taxon>Sordariomycetes</taxon>
        <taxon>Hypocreomycetidae</taxon>
        <taxon>Hypocreales</taxon>
        <taxon>Nectriaceae</taxon>
        <taxon>Dactylonectria</taxon>
    </lineage>
</organism>
<dbReference type="OrthoDB" id="5244177at2759"/>
<keyword evidence="3" id="KW-0413">Isomerase</keyword>
<dbReference type="GO" id="GO:0009378">
    <property type="term" value="F:four-way junction helicase activity"/>
    <property type="evidence" value="ECO:0007669"/>
    <property type="project" value="TreeGrafter"/>
</dbReference>
<comment type="catalytic activity">
    <reaction evidence="4">
        <text>Couples ATP hydrolysis with the unwinding of duplex DNA by translocating in the 3'-5' direction.</text>
        <dbReference type="EC" id="5.6.2.4"/>
    </reaction>
</comment>
<dbReference type="Gene3D" id="3.40.50.300">
    <property type="entry name" value="P-loop containing nucleotide triphosphate hydrolases"/>
    <property type="match status" value="1"/>
</dbReference>
<dbReference type="AlphaFoldDB" id="A0A9P9CZA4"/>
<keyword evidence="8" id="KW-1185">Reference proteome</keyword>
<dbReference type="GO" id="GO:0003677">
    <property type="term" value="F:DNA binding"/>
    <property type="evidence" value="ECO:0007669"/>
    <property type="project" value="UniProtKB-KW"/>
</dbReference>
<evidence type="ECO:0000256" key="3">
    <source>
        <dbReference type="ARBA" id="ARBA00023235"/>
    </source>
</evidence>
<keyword evidence="2" id="KW-0238">DNA-binding</keyword>
<evidence type="ECO:0000313" key="8">
    <source>
        <dbReference type="Proteomes" id="UP000717696"/>
    </source>
</evidence>
<dbReference type="GO" id="GO:0000724">
    <property type="term" value="P:double-strand break repair via homologous recombination"/>
    <property type="evidence" value="ECO:0007669"/>
    <property type="project" value="TreeGrafter"/>
</dbReference>
<evidence type="ECO:0000256" key="4">
    <source>
        <dbReference type="ARBA" id="ARBA00034617"/>
    </source>
</evidence>
<evidence type="ECO:0000256" key="2">
    <source>
        <dbReference type="ARBA" id="ARBA00023125"/>
    </source>
</evidence>
<protein>
    <recommendedName>
        <fullName evidence="5">DNA 3'-5' helicase</fullName>
        <ecNumber evidence="5">5.6.2.4</ecNumber>
    </recommendedName>
</protein>
<dbReference type="GO" id="GO:0043138">
    <property type="term" value="F:3'-5' DNA helicase activity"/>
    <property type="evidence" value="ECO:0007669"/>
    <property type="project" value="UniProtKB-EC"/>
</dbReference>
<comment type="similarity">
    <text evidence="1">Belongs to the helicase family. RecQ subfamily.</text>
</comment>
<gene>
    <name evidence="7" type="ORF">B0J13DRAFT_663600</name>
</gene>
<evidence type="ECO:0000256" key="6">
    <source>
        <dbReference type="SAM" id="MobiDB-lite"/>
    </source>
</evidence>
<sequence>MEWFHEPKWTSDRARRVLQRYSAEYSGHELNISVWRHIAIGISNRYFNKVFWRRHRRRVRRRRGRMDQQFGRQHIRFASRARVARGGLIYARMFGQGDLGTMRSREQFRKVSMQWHQFFGLGAEDRTEWSIGAKRGRSMFDADREDVRRKRFGRLHRMDMQGQLQQMMGPAVAFRGLQEPVIRAVVRGEWPIVQITPTGGGKSLTFVAGVLHARRDDDCGDAVGGVGERHERAVCEDGHRFCSKTFRPQAARLGQAMQEFGVPVICLTATLKPSQEKALFAALRFIPERVRMFREPTTRPNIRYRVIILEDGEEAGQGGGKKRKKKAKAKVKVNGEGEEEGEEDDAIAERVCEIVRAWMATHSRGKVIIYGGTIKRVEQITAMLGCVGKGPADGGMEDQHGGQGGMDSGDECVGDGHRRSGRMFGGARGDPTTL</sequence>
<dbReference type="InterPro" id="IPR027417">
    <property type="entry name" value="P-loop_NTPase"/>
</dbReference>
<dbReference type="EC" id="5.6.2.4" evidence="5"/>
<accession>A0A9P9CZA4</accession>